<comment type="caution">
    <text evidence="1">The sequence shown here is derived from an EMBL/GenBank/DDBJ whole genome shotgun (WGS) entry which is preliminary data.</text>
</comment>
<evidence type="ECO:0000313" key="2">
    <source>
        <dbReference type="Proteomes" id="UP000465712"/>
    </source>
</evidence>
<gene>
    <name evidence="1" type="ORF">CAG72_04425</name>
</gene>
<dbReference type="AlphaFoldDB" id="A0A7X4WUS9"/>
<organism evidence="1 2">
    <name type="scientific">Photobacterium halotolerans</name>
    <dbReference type="NCBI Taxonomy" id="265726"/>
    <lineage>
        <taxon>Bacteria</taxon>
        <taxon>Pseudomonadati</taxon>
        <taxon>Pseudomonadota</taxon>
        <taxon>Gammaproteobacteria</taxon>
        <taxon>Vibrionales</taxon>
        <taxon>Vibrionaceae</taxon>
        <taxon>Photobacterium</taxon>
    </lineage>
</organism>
<dbReference type="EMBL" id="WXWW01000075">
    <property type="protein sequence ID" value="NAW64458.1"/>
    <property type="molecule type" value="Genomic_DNA"/>
</dbReference>
<dbReference type="Proteomes" id="UP000465712">
    <property type="component" value="Unassembled WGS sequence"/>
</dbReference>
<accession>A0A7X4WUS9</accession>
<sequence>MHIRVDKSWHNGMLALVFGLFILASPIKILHDLSALNPAAHSEHSCPYCHALPAGLPTATHTLLPDSANHIQYSMINLGYADWLNLSPTARDPPSTSNNPAI</sequence>
<dbReference type="RefSeq" id="WP_161443193.1">
    <property type="nucleotide sequence ID" value="NZ_WXWV01000281.1"/>
</dbReference>
<proteinExistence type="predicted"/>
<evidence type="ECO:0000313" key="1">
    <source>
        <dbReference type="EMBL" id="NAW64458.1"/>
    </source>
</evidence>
<protein>
    <submittedName>
        <fullName evidence="1">Uncharacterized protein</fullName>
    </submittedName>
</protein>
<reference evidence="1 2" key="1">
    <citation type="submission" date="2017-05" db="EMBL/GenBank/DDBJ databases">
        <title>High clonality and local adaptation shapes Vibrionaceae linages within an endangered oasis.</title>
        <authorList>
            <person name="Vazquez-Rosas-Landa M."/>
        </authorList>
    </citation>
    <scope>NUCLEOTIDE SEQUENCE [LARGE SCALE GENOMIC DNA]</scope>
    <source>
        <strain evidence="1 2">P46_P4S1P180</strain>
    </source>
</reference>
<name>A0A7X4WUS9_9GAMM</name>